<dbReference type="EMBL" id="GBRH01169052">
    <property type="protein sequence ID" value="JAE28844.1"/>
    <property type="molecule type" value="Transcribed_RNA"/>
</dbReference>
<sequence length="19" mass="1951">MGEGRTGGGSEGRGVRLKF</sequence>
<dbReference type="AlphaFoldDB" id="A0A0A9GZ75"/>
<evidence type="ECO:0000313" key="1">
    <source>
        <dbReference type="EMBL" id="JAE28844.1"/>
    </source>
</evidence>
<reference evidence="1" key="1">
    <citation type="submission" date="2014-09" db="EMBL/GenBank/DDBJ databases">
        <authorList>
            <person name="Magalhaes I.L.F."/>
            <person name="Oliveira U."/>
            <person name="Santos F.R."/>
            <person name="Vidigal T.H.D.A."/>
            <person name="Brescovit A.D."/>
            <person name="Santos A.J."/>
        </authorList>
    </citation>
    <scope>NUCLEOTIDE SEQUENCE</scope>
    <source>
        <tissue evidence="1">Shoot tissue taken approximately 20 cm above the soil surface</tissue>
    </source>
</reference>
<name>A0A0A9GZ75_ARUDO</name>
<reference evidence="1" key="2">
    <citation type="journal article" date="2015" name="Data Brief">
        <title>Shoot transcriptome of the giant reed, Arundo donax.</title>
        <authorList>
            <person name="Barrero R.A."/>
            <person name="Guerrero F.D."/>
            <person name="Moolhuijzen P."/>
            <person name="Goolsby J.A."/>
            <person name="Tidwell J."/>
            <person name="Bellgard S.E."/>
            <person name="Bellgard M.I."/>
        </authorList>
    </citation>
    <scope>NUCLEOTIDE SEQUENCE</scope>
    <source>
        <tissue evidence="1">Shoot tissue taken approximately 20 cm above the soil surface</tissue>
    </source>
</reference>
<organism evidence="1">
    <name type="scientific">Arundo donax</name>
    <name type="common">Giant reed</name>
    <name type="synonym">Donax arundinaceus</name>
    <dbReference type="NCBI Taxonomy" id="35708"/>
    <lineage>
        <taxon>Eukaryota</taxon>
        <taxon>Viridiplantae</taxon>
        <taxon>Streptophyta</taxon>
        <taxon>Embryophyta</taxon>
        <taxon>Tracheophyta</taxon>
        <taxon>Spermatophyta</taxon>
        <taxon>Magnoliopsida</taxon>
        <taxon>Liliopsida</taxon>
        <taxon>Poales</taxon>
        <taxon>Poaceae</taxon>
        <taxon>PACMAD clade</taxon>
        <taxon>Arundinoideae</taxon>
        <taxon>Arundineae</taxon>
        <taxon>Arundo</taxon>
    </lineage>
</organism>
<protein>
    <submittedName>
        <fullName evidence="1">Uncharacterized protein</fullName>
    </submittedName>
</protein>
<accession>A0A0A9GZ75</accession>
<proteinExistence type="predicted"/>